<dbReference type="InterPro" id="IPR001881">
    <property type="entry name" value="EGF-like_Ca-bd_dom"/>
</dbReference>
<evidence type="ECO:0000256" key="3">
    <source>
        <dbReference type="ARBA" id="ARBA00022737"/>
    </source>
</evidence>
<feature type="domain" description="Sushi" evidence="10">
    <location>
        <begin position="627"/>
        <end position="678"/>
    </location>
</feature>
<proteinExistence type="predicted"/>
<feature type="domain" description="EGF-like" evidence="8">
    <location>
        <begin position="950"/>
        <end position="987"/>
    </location>
</feature>
<dbReference type="GO" id="GO:0016020">
    <property type="term" value="C:membrane"/>
    <property type="evidence" value="ECO:0007669"/>
    <property type="project" value="UniProtKB-SubCell"/>
</dbReference>
<feature type="disulfide bond" evidence="5">
    <location>
        <begin position="896"/>
        <end position="905"/>
    </location>
</feature>
<dbReference type="SMART" id="SM00179">
    <property type="entry name" value="EGF_CA"/>
    <property type="match status" value="2"/>
</dbReference>
<feature type="domain" description="Sushi" evidence="10">
    <location>
        <begin position="499"/>
        <end position="568"/>
    </location>
</feature>
<keyword evidence="7" id="KW-0768">Sushi</keyword>
<dbReference type="OrthoDB" id="2019384at2759"/>
<feature type="disulfide bond" evidence="5">
    <location>
        <begin position="919"/>
        <end position="936"/>
    </location>
</feature>
<evidence type="ECO:0000313" key="13">
    <source>
        <dbReference type="WBParaSite" id="SRAE_X000045900.1"/>
    </source>
</evidence>
<name>A0A090LSE6_STRRB</name>
<comment type="caution">
    <text evidence="5">Lacks conserved residue(s) required for the propagation of feature annotation.</text>
</comment>
<evidence type="ECO:0000256" key="7">
    <source>
        <dbReference type="PROSITE-ProRule" id="PRU00302"/>
    </source>
</evidence>
<dbReference type="SUPFAM" id="SSF57196">
    <property type="entry name" value="EGF/Laminin"/>
    <property type="match status" value="7"/>
</dbReference>
<keyword evidence="1 5" id="KW-0245">EGF-like domain</keyword>
<evidence type="ECO:0000259" key="10">
    <source>
        <dbReference type="PROSITE" id="PS50923"/>
    </source>
</evidence>
<evidence type="ECO:0000256" key="5">
    <source>
        <dbReference type="PROSITE-ProRule" id="PRU00076"/>
    </source>
</evidence>
<keyword evidence="12" id="KW-1185">Reference proteome</keyword>
<dbReference type="Gene3D" id="2.10.25.10">
    <property type="entry name" value="Laminin"/>
    <property type="match status" value="6"/>
</dbReference>
<dbReference type="SUPFAM" id="SSF57424">
    <property type="entry name" value="LDL receptor-like module"/>
    <property type="match status" value="1"/>
</dbReference>
<keyword evidence="11" id="KW-0675">Receptor</keyword>
<feature type="domain" description="EGF-like" evidence="8">
    <location>
        <begin position="908"/>
        <end position="948"/>
    </location>
</feature>
<dbReference type="InterPro" id="IPR035976">
    <property type="entry name" value="Sushi/SCR/CCP_sf"/>
</dbReference>
<dbReference type="InterPro" id="IPR013320">
    <property type="entry name" value="ConA-like_dom_sf"/>
</dbReference>
<dbReference type="PROSITE" id="PS50923">
    <property type="entry name" value="SUSHI"/>
    <property type="match status" value="2"/>
</dbReference>
<dbReference type="CDD" id="cd00054">
    <property type="entry name" value="EGF_CA"/>
    <property type="match status" value="2"/>
</dbReference>
<evidence type="ECO:0000313" key="12">
    <source>
        <dbReference type="Proteomes" id="UP000035682"/>
    </source>
</evidence>
<dbReference type="PROSITE" id="PS01186">
    <property type="entry name" value="EGF_2"/>
    <property type="match status" value="1"/>
</dbReference>
<dbReference type="SUPFAM" id="SSF57535">
    <property type="entry name" value="Complement control module/SCR domain"/>
    <property type="match status" value="2"/>
</dbReference>
<reference evidence="11 12" key="1">
    <citation type="submission" date="2014-09" db="EMBL/GenBank/DDBJ databases">
        <authorList>
            <person name="Martin A.A."/>
        </authorList>
    </citation>
    <scope>NUCLEOTIDE SEQUENCE</scope>
    <source>
        <strain evidence="12">ED321</strain>
        <strain evidence="11">ED321 Heterogonic</strain>
    </source>
</reference>
<dbReference type="WormBase" id="SRAE_X000045900">
    <property type="protein sequence ID" value="SRP08181"/>
    <property type="gene ID" value="WBGene00266018"/>
</dbReference>
<feature type="domain" description="EGF-like" evidence="8">
    <location>
        <begin position="865"/>
        <end position="906"/>
    </location>
</feature>
<dbReference type="STRING" id="34506.A0A090LSE6"/>
<dbReference type="InterPro" id="IPR000742">
    <property type="entry name" value="EGF"/>
</dbReference>
<keyword evidence="4 5" id="KW-1015">Disulfide bond</keyword>
<dbReference type="RefSeq" id="XP_024510328.1">
    <property type="nucleotide sequence ID" value="XM_024644805.1"/>
</dbReference>
<feature type="disulfide bond" evidence="6">
    <location>
        <begin position="144"/>
        <end position="159"/>
    </location>
</feature>
<dbReference type="Pfam" id="PF00057">
    <property type="entry name" value="Ldl_recept_a"/>
    <property type="match status" value="1"/>
</dbReference>
<dbReference type="PROSITE" id="PS50825">
    <property type="entry name" value="HYR"/>
    <property type="match status" value="1"/>
</dbReference>
<evidence type="ECO:0000313" key="14">
    <source>
        <dbReference type="WormBase" id="SRAE_X000045900"/>
    </source>
</evidence>
<dbReference type="InterPro" id="IPR002172">
    <property type="entry name" value="LDrepeatLR_classA_rpt"/>
</dbReference>
<dbReference type="SUPFAM" id="SSF49899">
    <property type="entry name" value="Concanavalin A-like lectins/glucanases"/>
    <property type="match status" value="1"/>
</dbReference>
<feature type="disulfide bond" evidence="5">
    <location>
        <begin position="977"/>
        <end position="986"/>
    </location>
</feature>
<feature type="domain" description="HYR" evidence="9">
    <location>
        <begin position="1336"/>
        <end position="1419"/>
    </location>
</feature>
<dbReference type="SMART" id="SM00032">
    <property type="entry name" value="CCP"/>
    <property type="match status" value="3"/>
</dbReference>
<dbReference type="PANTHER" id="PTHR24049">
    <property type="entry name" value="CRUMBS FAMILY MEMBER"/>
    <property type="match status" value="1"/>
</dbReference>
<feature type="disulfide bond" evidence="5">
    <location>
        <begin position="1016"/>
        <end position="1025"/>
    </location>
</feature>
<feature type="disulfide bond" evidence="5">
    <location>
        <begin position="775"/>
        <end position="784"/>
    </location>
</feature>
<feature type="domain" description="EGF-like" evidence="8">
    <location>
        <begin position="1028"/>
        <end position="1071"/>
    </location>
</feature>
<evidence type="ECO:0000259" key="9">
    <source>
        <dbReference type="PROSITE" id="PS50825"/>
    </source>
</evidence>
<dbReference type="InterPro" id="IPR003410">
    <property type="entry name" value="HYR_dom"/>
</dbReference>
<dbReference type="Gene3D" id="2.10.70.10">
    <property type="entry name" value="Complement Module, domain 1"/>
    <property type="match status" value="2"/>
</dbReference>
<feature type="domain" description="EGF-like" evidence="8">
    <location>
        <begin position="748"/>
        <end position="785"/>
    </location>
</feature>
<dbReference type="InterPro" id="IPR051022">
    <property type="entry name" value="Notch_Cell-Fate_Det"/>
</dbReference>
<feature type="domain" description="EGF-like" evidence="8">
    <location>
        <begin position="826"/>
        <end position="863"/>
    </location>
</feature>
<dbReference type="PROSITE" id="PS50068">
    <property type="entry name" value="LDLRA_2"/>
    <property type="match status" value="1"/>
</dbReference>
<feature type="disulfide bond" evidence="5">
    <location>
        <begin position="938"/>
        <end position="947"/>
    </location>
</feature>
<dbReference type="Proteomes" id="UP000035682">
    <property type="component" value="Unplaced"/>
</dbReference>
<gene>
    <name evidence="11 13 14" type="ORF">SRAE_X000045900</name>
</gene>
<dbReference type="PROSITE" id="PS50026">
    <property type="entry name" value="EGF_3"/>
    <property type="match status" value="7"/>
</dbReference>
<organism evidence="11">
    <name type="scientific">Strongyloides ratti</name>
    <name type="common">Parasitic roundworm</name>
    <dbReference type="NCBI Taxonomy" id="34506"/>
    <lineage>
        <taxon>Eukaryota</taxon>
        <taxon>Metazoa</taxon>
        <taxon>Ecdysozoa</taxon>
        <taxon>Nematoda</taxon>
        <taxon>Chromadorea</taxon>
        <taxon>Rhabditida</taxon>
        <taxon>Tylenchina</taxon>
        <taxon>Panagrolaimomorpha</taxon>
        <taxon>Strongyloidoidea</taxon>
        <taxon>Strongyloididae</taxon>
        <taxon>Strongyloides</taxon>
    </lineage>
</organism>
<dbReference type="PROSITE" id="PS00022">
    <property type="entry name" value="EGF_1"/>
    <property type="match status" value="6"/>
</dbReference>
<sequence>MESNLFNSFLLTTTETSIIQSLFNNIQQHNDNEFWNNWQLLNDDLNLTAKIGNKNLTLNKSSFEWFSNLDVKAKNINLKDNKKYVKNKSLCISVKKNNLLKENIEYNVNECLDKKSFICETFSCFKDEFRCKNNSKCLPQIFLCNGYPDCPDNSDEIDCVCSSNTTIIYDNKQKNGYITSPINKKLNKGTEKCNWEINQDKNENIMLKFITVHLQDNEVISISQPNNEIFFLTNKNITNLDDTWKFNSNKLSITYYRNLLNPGYLNIFYKTMNDNNDVTYLNNNNGIINFYKVGFIINETLQHKWFINNNENEIKTFTITNILYDSKTFFSIKLGSNFINQSFFLQDTFLPTSLISLEEPLEIEISTKGKRNTTIIFEGFYENSCLSIIHNITNFGQIFSPNYHQMLSSKNISINCSWIIKPPCSKTPNGCYISIIPYIKNFINGSYVIISGLKDNFLLDNLISFQKIYRFHLSPNNNEIMIKIRSNTSNFKVKFIYSIDCYLPNELNGLLIENILQTSNIKNRNIYPITSNLIFKCSNKKILTPKTSTSVECLIGGKWSSKIPKCIELLCPLPYIENGYINSIDGYTISSKLVYGCNIGYISSNKNYTAYCNEKQIFYPIPICKKVKCSSSTNSITYNVLDVKKNICPDGFKITNGSDKSQCNLDGKWNYNNYQCDEIKCYQEVIENSLLTKPRLYKFNDTLQLDCIYGYEKNFNKNIICNEYGEWIDEDGEIFNNIKCIKKINNNNLINCDSIGGCKNDGICIYENNMLKCQCKDGYYGLNCQLQSLNCNSNKNKRCLMDKEFLPLYDYNNKCSTCMDKHLIGDNNLCKNNPCQNDGKCKLINNKNYYCKYKDGLNGKKCEQSYDICKIVGGDKSYCNNHGKCIIKNNKPFCECMLLWKGKHCETPVNICEKNKNYCLNGGSCLSIIGSLFPICKCSKMFYGDRCEKKIDYCQFKPCFHDGICSNNEISGYSCLCNSSYMGKGCYIDKEVCTNDPCQNNGICISKNDSSYTCICSNQYTGPNCSQFINLCLEYENKGISYCMNGGVCHSLRGENIICECNDNYDGDKCQNKIEKNKNNYNLFFTPTKFYDFDYYSQYNKSNEIKETNTNEQLIFSPVFRSSFLNETTICGWIKPSINEKEDISFIVVGTYNGNRIKKSIIDFTLKGVILNYDKKKITINYNLIPNIWQHLCLRSPKLRKYQTTSWDLFYNGLLFKSANQGIEPLKIKERYLRILLGESLNYKSKYQGEMTLVEYYSNLLSDKEILNLATKCSYNGSRPPIVGWSDYTDSSKSNGYVVKIEPGLCSENDNNNIINNNFNILRDDTNNIPSYLLNIDYSVTVKNCPKDIYKYTDTDGAIVEWKPNKGEEIFKNFSDLSNFYVNFNSGGYFKLGSYKVMYIGTNKYNINGICQFSIHVLKNDN</sequence>
<dbReference type="Pfam" id="PF00008">
    <property type="entry name" value="EGF"/>
    <property type="match status" value="1"/>
</dbReference>
<evidence type="ECO:0000313" key="11">
    <source>
        <dbReference type="EMBL" id="CEF71132.1"/>
    </source>
</evidence>
<dbReference type="InterPro" id="IPR000436">
    <property type="entry name" value="Sushi_SCR_CCP_dom"/>
</dbReference>
<dbReference type="PANTHER" id="PTHR24049:SF22">
    <property type="entry name" value="DROSOPHILA CRUMBS HOMOLOG"/>
    <property type="match status" value="1"/>
</dbReference>
<dbReference type="SMART" id="SM00181">
    <property type="entry name" value="EGF"/>
    <property type="match status" value="7"/>
</dbReference>
<evidence type="ECO:0000256" key="2">
    <source>
        <dbReference type="ARBA" id="ARBA00022729"/>
    </source>
</evidence>
<dbReference type="GO" id="GO:0005509">
    <property type="term" value="F:calcium ion binding"/>
    <property type="evidence" value="ECO:0007669"/>
    <property type="project" value="InterPro"/>
</dbReference>
<dbReference type="InterPro" id="IPR036055">
    <property type="entry name" value="LDL_receptor-like_sf"/>
</dbReference>
<accession>A0A090LSE6</accession>
<dbReference type="CTD" id="36383512"/>
<dbReference type="CDD" id="cd00112">
    <property type="entry name" value="LDLa"/>
    <property type="match status" value="1"/>
</dbReference>
<evidence type="ECO:0000256" key="1">
    <source>
        <dbReference type="ARBA" id="ARBA00022536"/>
    </source>
</evidence>
<evidence type="ECO:0000256" key="6">
    <source>
        <dbReference type="PROSITE-ProRule" id="PRU00124"/>
    </source>
</evidence>
<protein>
    <submittedName>
        <fullName evidence="11 13">Delta and Notch-like epidermal growth factor-related receptor</fullName>
    </submittedName>
</protein>
<dbReference type="EMBL" id="LN609530">
    <property type="protein sequence ID" value="CEF71132.1"/>
    <property type="molecule type" value="Genomic_DNA"/>
</dbReference>
<dbReference type="SMART" id="SM00192">
    <property type="entry name" value="LDLa"/>
    <property type="match status" value="1"/>
</dbReference>
<dbReference type="Gene3D" id="2.60.120.200">
    <property type="match status" value="1"/>
</dbReference>
<feature type="domain" description="EGF-like" evidence="8">
    <location>
        <begin position="989"/>
        <end position="1026"/>
    </location>
</feature>
<dbReference type="WBParaSite" id="SRAE_X000045900.1">
    <property type="protein sequence ID" value="SRAE_X000045900.1"/>
    <property type="gene ID" value="WBGene00266018"/>
</dbReference>
<keyword evidence="3" id="KW-0677">Repeat</keyword>
<dbReference type="Gene3D" id="4.10.400.10">
    <property type="entry name" value="Low-density Lipoprotein Receptor"/>
    <property type="match status" value="1"/>
</dbReference>
<evidence type="ECO:0000256" key="4">
    <source>
        <dbReference type="ARBA" id="ARBA00023157"/>
    </source>
</evidence>
<dbReference type="GeneID" id="36383512"/>
<feature type="disulfide bond" evidence="5">
    <location>
        <begin position="1061"/>
        <end position="1070"/>
    </location>
</feature>
<evidence type="ECO:0000259" key="8">
    <source>
        <dbReference type="PROSITE" id="PS50026"/>
    </source>
</evidence>
<keyword evidence="2" id="KW-0732">Signal</keyword>
<reference evidence="13" key="2">
    <citation type="submission" date="2020-12" db="UniProtKB">
        <authorList>
            <consortium name="WormBaseParasite"/>
        </authorList>
    </citation>
    <scope>IDENTIFICATION</scope>
</reference>